<dbReference type="EMBL" id="CP018154">
    <property type="protein sequence ID" value="APG63338.1"/>
    <property type="molecule type" value="Genomic_DNA"/>
</dbReference>
<feature type="signal peptide" evidence="1">
    <location>
        <begin position="1"/>
        <end position="23"/>
    </location>
</feature>
<dbReference type="STRING" id="1913578.LPB140_11680"/>
<dbReference type="OrthoDB" id="7462684at2"/>
<feature type="chain" id="PRO_5013267435" evidence="1">
    <location>
        <begin position="24"/>
        <end position="388"/>
    </location>
</feature>
<evidence type="ECO:0000256" key="1">
    <source>
        <dbReference type="SAM" id="SignalP"/>
    </source>
</evidence>
<dbReference type="KEGG" id="sphl:LPB140_11680"/>
<gene>
    <name evidence="2" type="ORF">LPB140_11680</name>
</gene>
<keyword evidence="1" id="KW-0732">Signal</keyword>
<accession>A0A1L3JDW9</accession>
<protein>
    <submittedName>
        <fullName evidence="2">Uncharacterized protein</fullName>
    </submittedName>
</protein>
<name>A0A1L3JDW9_9SPHN</name>
<dbReference type="RefSeq" id="WP_072559992.1">
    <property type="nucleotide sequence ID" value="NZ_CP018154.1"/>
</dbReference>
<keyword evidence="3" id="KW-1185">Reference proteome</keyword>
<proteinExistence type="predicted"/>
<sequence length="388" mass="42115">MNVKSITAAILLAATLSTAPFFAPQGHAQQVTKIKVKAKKPLIHKESGITLPYKMAGYERDSAASYSPTNLNISAQFSPKDESEFFSIYIFRATNGNAPIWFDRANYAITSRNIFGDLTPISAAQPFTPTGQNQSSGLQIIYDAKGKGFKSTGLMFFQMGEFYIKIRASSKIKNGEELKKWMEIGASEIIAPKNSRQFPIAVPVQPCATKMITFEDAQIIKSDDEEDMSAGIYSALLGMTDPSDISAEGAEAAEQAPATWCRDDQYNAPPGAIYRAGESMNSYLLAFGDSGNALSVGPNDLIAAINAADTKSADDAVDRDQEGIEDQDTLDAPPISITIIVEDKKVHFSPRNKLPSPNLVMKILDNESPVSSNGTWGKNKNNVNIFTK</sequence>
<evidence type="ECO:0000313" key="3">
    <source>
        <dbReference type="Proteomes" id="UP000242561"/>
    </source>
</evidence>
<organism evidence="2 3">
    <name type="scientific">Sphingorhabdus lutea</name>
    <dbReference type="NCBI Taxonomy" id="1913578"/>
    <lineage>
        <taxon>Bacteria</taxon>
        <taxon>Pseudomonadati</taxon>
        <taxon>Pseudomonadota</taxon>
        <taxon>Alphaproteobacteria</taxon>
        <taxon>Sphingomonadales</taxon>
        <taxon>Sphingomonadaceae</taxon>
        <taxon>Sphingorhabdus</taxon>
    </lineage>
</organism>
<reference evidence="2 3" key="1">
    <citation type="submission" date="2016-11" db="EMBL/GenBank/DDBJ databases">
        <title>Sphingorhabdus sp. LPB0140, isolated from marine environment.</title>
        <authorList>
            <person name="Kim E."/>
            <person name="Yi H."/>
        </authorList>
    </citation>
    <scope>NUCLEOTIDE SEQUENCE [LARGE SCALE GENOMIC DNA]</scope>
    <source>
        <strain evidence="2 3">LPB0140</strain>
    </source>
</reference>
<dbReference type="Proteomes" id="UP000242561">
    <property type="component" value="Chromosome"/>
</dbReference>
<dbReference type="AlphaFoldDB" id="A0A1L3JDW9"/>
<evidence type="ECO:0000313" key="2">
    <source>
        <dbReference type="EMBL" id="APG63338.1"/>
    </source>
</evidence>